<evidence type="ECO:0008006" key="3">
    <source>
        <dbReference type="Google" id="ProtNLM"/>
    </source>
</evidence>
<proteinExistence type="predicted"/>
<dbReference type="Proteomes" id="UP000235145">
    <property type="component" value="Unassembled WGS sequence"/>
</dbReference>
<dbReference type="AlphaFoldDB" id="A0A9R1WL91"/>
<reference evidence="1 2" key="1">
    <citation type="journal article" date="2017" name="Nat. Commun.">
        <title>Genome assembly with in vitro proximity ligation data and whole-genome triplication in lettuce.</title>
        <authorList>
            <person name="Reyes-Chin-Wo S."/>
            <person name="Wang Z."/>
            <person name="Yang X."/>
            <person name="Kozik A."/>
            <person name="Arikit S."/>
            <person name="Song C."/>
            <person name="Xia L."/>
            <person name="Froenicke L."/>
            <person name="Lavelle D.O."/>
            <person name="Truco M.J."/>
            <person name="Xia R."/>
            <person name="Zhu S."/>
            <person name="Xu C."/>
            <person name="Xu H."/>
            <person name="Xu X."/>
            <person name="Cox K."/>
            <person name="Korf I."/>
            <person name="Meyers B.C."/>
            <person name="Michelmore R.W."/>
        </authorList>
    </citation>
    <scope>NUCLEOTIDE SEQUENCE [LARGE SCALE GENOMIC DNA]</scope>
    <source>
        <strain evidence="2">cv. Salinas</strain>
        <tissue evidence="1">Seedlings</tissue>
    </source>
</reference>
<dbReference type="EMBL" id="NBSK02000001">
    <property type="protein sequence ID" value="KAJ0227476.1"/>
    <property type="molecule type" value="Genomic_DNA"/>
</dbReference>
<dbReference type="PANTHER" id="PTHR31973:SF187">
    <property type="entry name" value="MUTATOR TRANSPOSASE MUDRA PROTEIN"/>
    <property type="match status" value="1"/>
</dbReference>
<comment type="caution">
    <text evidence="1">The sequence shown here is derived from an EMBL/GenBank/DDBJ whole genome shotgun (WGS) entry which is preliminary data.</text>
</comment>
<name>A0A9R1WL91_LACSA</name>
<evidence type="ECO:0000313" key="1">
    <source>
        <dbReference type="EMBL" id="KAJ0227476.1"/>
    </source>
</evidence>
<keyword evidence="2" id="KW-1185">Reference proteome</keyword>
<accession>A0A9R1WL91</accession>
<gene>
    <name evidence="1" type="ORF">LSAT_V11C100028960</name>
</gene>
<protein>
    <recommendedName>
        <fullName evidence="3">Transposase MuDR plant domain-containing protein</fullName>
    </recommendedName>
</protein>
<organism evidence="1 2">
    <name type="scientific">Lactuca sativa</name>
    <name type="common">Garden lettuce</name>
    <dbReference type="NCBI Taxonomy" id="4236"/>
    <lineage>
        <taxon>Eukaryota</taxon>
        <taxon>Viridiplantae</taxon>
        <taxon>Streptophyta</taxon>
        <taxon>Embryophyta</taxon>
        <taxon>Tracheophyta</taxon>
        <taxon>Spermatophyta</taxon>
        <taxon>Magnoliopsida</taxon>
        <taxon>eudicotyledons</taxon>
        <taxon>Gunneridae</taxon>
        <taxon>Pentapetalae</taxon>
        <taxon>asterids</taxon>
        <taxon>campanulids</taxon>
        <taxon>Asterales</taxon>
        <taxon>Asteraceae</taxon>
        <taxon>Cichorioideae</taxon>
        <taxon>Cichorieae</taxon>
        <taxon>Lactucinae</taxon>
        <taxon>Lactuca</taxon>
    </lineage>
</organism>
<dbReference type="PANTHER" id="PTHR31973">
    <property type="entry name" value="POLYPROTEIN, PUTATIVE-RELATED"/>
    <property type="match status" value="1"/>
</dbReference>
<sequence length="181" mass="21566">MKSEHKCTILLIGKVMKTNRRWYQIKLGNIFESLTQLKFCVTNYVVSHGYRIYFEKCDTKRIVARCGKRKEESKCSFRLYVAWIYKEISFQIKAMNSDHKCSRQIKFGSIVSLKWIERHYVTEIANKSKMKLQELIDDIRQRYRCVVYIRQVRKKGNGSKFSLKVNPLSIMQGYEIIPKNC</sequence>
<evidence type="ECO:0000313" key="2">
    <source>
        <dbReference type="Proteomes" id="UP000235145"/>
    </source>
</evidence>